<evidence type="ECO:0000313" key="2">
    <source>
        <dbReference type="Proteomes" id="UP000627464"/>
    </source>
</evidence>
<dbReference type="Proteomes" id="UP000627464">
    <property type="component" value="Unassembled WGS sequence"/>
</dbReference>
<organism evidence="1 2">
    <name type="scientific">Hafnia psychrotolerans</name>
    <dbReference type="NCBI Taxonomy" id="1477018"/>
    <lineage>
        <taxon>Bacteria</taxon>
        <taxon>Pseudomonadati</taxon>
        <taxon>Pseudomonadota</taxon>
        <taxon>Gammaproteobacteria</taxon>
        <taxon>Enterobacterales</taxon>
        <taxon>Hafniaceae</taxon>
        <taxon>Hafnia</taxon>
    </lineage>
</organism>
<dbReference type="RefSeq" id="WP_188475463.1">
    <property type="nucleotide sequence ID" value="NZ_BMFZ01000018.1"/>
</dbReference>
<evidence type="ECO:0000313" key="1">
    <source>
        <dbReference type="EMBL" id="GGA62161.1"/>
    </source>
</evidence>
<dbReference type="EMBL" id="BMFZ01000018">
    <property type="protein sequence ID" value="GGA62161.1"/>
    <property type="molecule type" value="Genomic_DNA"/>
</dbReference>
<proteinExistence type="predicted"/>
<accession>A0ABQ1H9B7</accession>
<gene>
    <name evidence="1" type="ORF">GCM10011328_41810</name>
</gene>
<comment type="caution">
    <text evidence="1">The sequence shown here is derived from an EMBL/GenBank/DDBJ whole genome shotgun (WGS) entry which is preliminary data.</text>
</comment>
<name>A0ABQ1H9B7_9GAMM</name>
<reference evidence="2" key="1">
    <citation type="journal article" date="2019" name="Int. J. Syst. Evol. Microbiol.">
        <title>The Global Catalogue of Microorganisms (GCM) 10K type strain sequencing project: providing services to taxonomists for standard genome sequencing and annotation.</title>
        <authorList>
            <consortium name="The Broad Institute Genomics Platform"/>
            <consortium name="The Broad Institute Genome Sequencing Center for Infectious Disease"/>
            <person name="Wu L."/>
            <person name="Ma J."/>
        </authorList>
    </citation>
    <scope>NUCLEOTIDE SEQUENCE [LARGE SCALE GENOMIC DNA]</scope>
    <source>
        <strain evidence="2">CGMCC 1.12806</strain>
    </source>
</reference>
<keyword evidence="2" id="KW-1185">Reference proteome</keyword>
<protein>
    <submittedName>
        <fullName evidence="1">Uncharacterized protein</fullName>
    </submittedName>
</protein>
<sequence>MNKIRPAILITLTIVVNLYANDAVAKSDCRQLSSETFMNSDLAPIYLDNNHREENRKQIQDFLTSVKDGELFCKRIVKFLKTGKISASQTRTKIETQLKDAYKQYEIDGDMDALETEKTIAKIASGAINIADK</sequence>